<dbReference type="GeneID" id="97350376"/>
<dbReference type="PATRIC" id="fig|1367477.3.peg.3315"/>
<dbReference type="HOGENOM" id="CLU_3265739_0_0_9"/>
<proteinExistence type="predicted"/>
<dbReference type="STRING" id="1367477.N288_16660"/>
<dbReference type="OrthoDB" id="2893832at2"/>
<dbReference type="AlphaFoldDB" id="U5LBL9"/>
<accession>U5LBL9</accession>
<dbReference type="Proteomes" id="UP000017805">
    <property type="component" value="Chromosome"/>
</dbReference>
<organism evidence="1 2">
    <name type="scientific">Bacillus infantis NRRL B-14911</name>
    <dbReference type="NCBI Taxonomy" id="1367477"/>
    <lineage>
        <taxon>Bacteria</taxon>
        <taxon>Bacillati</taxon>
        <taxon>Bacillota</taxon>
        <taxon>Bacilli</taxon>
        <taxon>Bacillales</taxon>
        <taxon>Bacillaceae</taxon>
        <taxon>Bacillus</taxon>
    </lineage>
</organism>
<dbReference type="KEGG" id="bif:N288_16660"/>
<protein>
    <submittedName>
        <fullName evidence="1">Uncharacterized protein</fullName>
    </submittedName>
</protein>
<dbReference type="RefSeq" id="WP_009791213.1">
    <property type="nucleotide sequence ID" value="NC_022524.1"/>
</dbReference>
<keyword evidence="2" id="KW-1185">Reference proteome</keyword>
<sequence>MEKFYCEHCRLLYNEEGSCKVCGSAAGKKIIINVQAQELSSDKSKE</sequence>
<gene>
    <name evidence="1" type="ORF">N288_16660</name>
</gene>
<dbReference type="EMBL" id="CP006643">
    <property type="protein sequence ID" value="AGX05219.1"/>
    <property type="molecule type" value="Genomic_DNA"/>
</dbReference>
<evidence type="ECO:0000313" key="2">
    <source>
        <dbReference type="Proteomes" id="UP000017805"/>
    </source>
</evidence>
<name>U5LBL9_9BACI</name>
<evidence type="ECO:0000313" key="1">
    <source>
        <dbReference type="EMBL" id="AGX05219.1"/>
    </source>
</evidence>
<reference evidence="1 2" key="1">
    <citation type="submission" date="2013-07" db="EMBL/GenBank/DDBJ databases">
        <title>Complete genome sequence of Bacillus infantis NRRL B-14911 that has potential to induce cardiac disease by antigenic mimicry.</title>
        <authorList>
            <person name="Massilamany C."/>
            <person name="Smith T.P.L."/>
            <person name="Loy J.D."/>
            <person name="Barletta R."/>
            <person name="Reddy J."/>
        </authorList>
    </citation>
    <scope>NUCLEOTIDE SEQUENCE [LARGE SCALE GENOMIC DNA]</scope>
    <source>
        <strain evidence="1 2">NRRL B-14911</strain>
    </source>
</reference>